<feature type="compositionally biased region" description="Low complexity" evidence="2">
    <location>
        <begin position="222"/>
        <end position="232"/>
    </location>
</feature>
<dbReference type="InterPro" id="IPR014004">
    <property type="entry name" value="Transpt-assoc_nodulatn_dom_bac"/>
</dbReference>
<feature type="region of interest" description="Disordered" evidence="2">
    <location>
        <begin position="222"/>
        <end position="285"/>
    </location>
</feature>
<evidence type="ECO:0000256" key="2">
    <source>
        <dbReference type="SAM" id="MobiDB-lite"/>
    </source>
</evidence>
<reference evidence="4 5" key="1">
    <citation type="submission" date="2021-08" db="EMBL/GenBank/DDBJ databases">
        <authorList>
            <person name="Peeters C."/>
        </authorList>
    </citation>
    <scope>NUCLEOTIDE SEQUENCE [LARGE SCALE GENOMIC DNA]</scope>
    <source>
        <strain evidence="4 5">LMG 32289</strain>
    </source>
</reference>
<dbReference type="InterPro" id="IPR007055">
    <property type="entry name" value="BON_dom"/>
</dbReference>
<dbReference type="InterPro" id="IPR051686">
    <property type="entry name" value="Lipoprotein_DolP"/>
</dbReference>
<feature type="domain" description="BON" evidence="3">
    <location>
        <begin position="145"/>
        <end position="215"/>
    </location>
</feature>
<evidence type="ECO:0000259" key="3">
    <source>
        <dbReference type="PROSITE" id="PS50914"/>
    </source>
</evidence>
<dbReference type="PANTHER" id="PTHR34606:SF4">
    <property type="entry name" value="OUTER MEMBRANE LIPOPROTEIN DOLP"/>
    <property type="match status" value="1"/>
</dbReference>
<sequence length="285" mass="28848">MKNVLLPTHLSSSSSTAPARFARTAVTVAALLVAATQLAGCLPVIAAGAVAGGALIAADRRPTGTQTVDRGLQLEIENTLSTRYSGGQASVSVTVFNRKVLLTGEASNDQVKQQIEQYVRSLPNAREVINELQVTSSPGFMTTSNDAYLTSKVKTLLATTDGVPANSIKVTTDKGVVYLLGVVTASEGDKATDIARNASGVVKVVKAFDYVSDAERARLDAAAAGGQSTTTGDSPVGTPAPVQSVPGAAPNAPVTSGAPANTPVPGTVSTPVGSPVTVPAGRNLP</sequence>
<keyword evidence="1" id="KW-0732">Signal</keyword>
<protein>
    <recommendedName>
        <fullName evidence="3">BON domain-containing protein</fullName>
    </recommendedName>
</protein>
<dbReference type="EMBL" id="CAJZAG010000006">
    <property type="protein sequence ID" value="CAG9174678.1"/>
    <property type="molecule type" value="Genomic_DNA"/>
</dbReference>
<gene>
    <name evidence="4" type="ORF">LMG32289_03118</name>
</gene>
<proteinExistence type="predicted"/>
<dbReference type="PROSITE" id="PS50914">
    <property type="entry name" value="BON"/>
    <property type="match status" value="2"/>
</dbReference>
<evidence type="ECO:0000256" key="1">
    <source>
        <dbReference type="ARBA" id="ARBA00022729"/>
    </source>
</evidence>
<name>A0ABN7YNJ7_9BURK</name>
<dbReference type="RefSeq" id="WP_223989756.1">
    <property type="nucleotide sequence ID" value="NZ_CAJZAG010000006.1"/>
</dbReference>
<dbReference type="SMART" id="SM00749">
    <property type="entry name" value="BON"/>
    <property type="match status" value="2"/>
</dbReference>
<dbReference type="Gene3D" id="3.40.1520.20">
    <property type="match status" value="1"/>
</dbReference>
<keyword evidence="5" id="KW-1185">Reference proteome</keyword>
<dbReference type="Pfam" id="PF04972">
    <property type="entry name" value="BON"/>
    <property type="match status" value="2"/>
</dbReference>
<comment type="caution">
    <text evidence="4">The sequence shown here is derived from an EMBL/GenBank/DDBJ whole genome shotgun (WGS) entry which is preliminary data.</text>
</comment>
<accession>A0ABN7YNJ7</accession>
<evidence type="ECO:0000313" key="5">
    <source>
        <dbReference type="Proteomes" id="UP000706525"/>
    </source>
</evidence>
<dbReference type="PANTHER" id="PTHR34606">
    <property type="entry name" value="BON DOMAIN-CONTAINING PROTEIN"/>
    <property type="match status" value="1"/>
</dbReference>
<organism evidence="4 5">
    <name type="scientific">Cupriavidus pampae</name>
    <dbReference type="NCBI Taxonomy" id="659251"/>
    <lineage>
        <taxon>Bacteria</taxon>
        <taxon>Pseudomonadati</taxon>
        <taxon>Pseudomonadota</taxon>
        <taxon>Betaproteobacteria</taxon>
        <taxon>Burkholderiales</taxon>
        <taxon>Burkholderiaceae</taxon>
        <taxon>Cupriavidus</taxon>
    </lineage>
</organism>
<evidence type="ECO:0000313" key="4">
    <source>
        <dbReference type="EMBL" id="CAG9174678.1"/>
    </source>
</evidence>
<dbReference type="Proteomes" id="UP000706525">
    <property type="component" value="Unassembled WGS sequence"/>
</dbReference>
<feature type="compositionally biased region" description="Low complexity" evidence="2">
    <location>
        <begin position="263"/>
        <end position="279"/>
    </location>
</feature>
<feature type="domain" description="BON" evidence="3">
    <location>
        <begin position="68"/>
        <end position="136"/>
    </location>
</feature>